<keyword evidence="1" id="KW-0863">Zinc-finger</keyword>
<dbReference type="AlphaFoldDB" id="A0A2B4R9F6"/>
<evidence type="ECO:0000259" key="2">
    <source>
        <dbReference type="PROSITE" id="PS50157"/>
    </source>
</evidence>
<evidence type="ECO:0000313" key="3">
    <source>
        <dbReference type="EMBL" id="PFX13786.1"/>
    </source>
</evidence>
<dbReference type="PANTHER" id="PTHR33845:SF1">
    <property type="entry name" value="C2H2-TYPE DOMAIN-CONTAINING PROTEIN"/>
    <property type="match status" value="1"/>
</dbReference>
<reference evidence="4" key="1">
    <citation type="journal article" date="2017" name="bioRxiv">
        <title>Comparative analysis of the genomes of Stylophora pistillata and Acropora digitifera provides evidence for extensive differences between species of corals.</title>
        <authorList>
            <person name="Voolstra C.R."/>
            <person name="Li Y."/>
            <person name="Liew Y.J."/>
            <person name="Baumgarten S."/>
            <person name="Zoccola D."/>
            <person name="Flot J.-F."/>
            <person name="Tambutte S."/>
            <person name="Allemand D."/>
            <person name="Aranda M."/>
        </authorList>
    </citation>
    <scope>NUCLEOTIDE SEQUENCE [LARGE SCALE GENOMIC DNA]</scope>
</reference>
<dbReference type="PANTHER" id="PTHR33845">
    <property type="entry name" value="C2H2-TYPE DOMAIN-CONTAINING PROTEIN"/>
    <property type="match status" value="1"/>
</dbReference>
<dbReference type="PROSITE" id="PS00028">
    <property type="entry name" value="ZINC_FINGER_C2H2_1"/>
    <property type="match status" value="1"/>
</dbReference>
<evidence type="ECO:0000256" key="1">
    <source>
        <dbReference type="PROSITE-ProRule" id="PRU00042"/>
    </source>
</evidence>
<sequence length="692" mass="78120">MAASLTCSFSKHSSIPCGNSKHYRNIKEYVPLRSCRRDITSHLQRLKTSQANIKGDVENPSHGDLNNNVEQAAPLDSNPTNKLDDFINVRENQLVDECAGECNEHEVTTGSPLGESLPKEDISYEWCSTPCVKSGLKALNEFIRSAPCARGRVDPVVRQLSIPWKEAAPSTQRYYRQKGKEIVEVALDCLAPGQTIELLSELMNYMEKKERAVHQDVAKDDILNNMTPEQALTVMDSAMKFLPLKYRETQGEWFGKKGLSWHVTAVITKPEEDFEVRTYVHLLDHCSHNWFAVASIYENTLMEIKKKSPEIVEAFALSDNAGCYHCALLFLSIPGISQRTGVTTRRYDFSESNSGKDICDRHISLLKSHKRQYVNAGNDVEKAKDMKKAIDSYSGVRGCPASVVKVDTSAQDLHNHNWNGALMFSNFKFCANGIRMWKAFNVGEGKFIRYDKLMKRGTGHGSTRLEVVEPFTSPRLSSGFLYKNSKSKENKSEPCEFSCPQPGCIKLFKTTTALQNHQDFGKHIFHTQKDSTYDSIKRKWVKACSDIRPSYIPSKQNLDESSQEECRECPTPEPGWALKKNKKTGRFSEHVKEYLLKLFIEGEETGNKSDPAVVALNLKSLHGPDGVKLFSSTDWLSVQQVTSYFSRLASVAKSGKLSLKKTVLEEEDMFDALVERGERESMREKVFQVVNL</sequence>
<feature type="domain" description="C2H2-type" evidence="2">
    <location>
        <begin position="497"/>
        <end position="531"/>
    </location>
</feature>
<gene>
    <name evidence="3" type="ORF">AWC38_SpisGene22105</name>
</gene>
<keyword evidence="1" id="KW-0862">Zinc</keyword>
<dbReference type="InterPro" id="IPR013087">
    <property type="entry name" value="Znf_C2H2_type"/>
</dbReference>
<protein>
    <recommendedName>
        <fullName evidence="2">C2H2-type domain-containing protein</fullName>
    </recommendedName>
</protein>
<dbReference type="Proteomes" id="UP000225706">
    <property type="component" value="Unassembled WGS sequence"/>
</dbReference>
<dbReference type="STRING" id="50429.A0A2B4R9F6"/>
<accession>A0A2B4R9F6</accession>
<dbReference type="OrthoDB" id="17569at2759"/>
<dbReference type="PROSITE" id="PS50157">
    <property type="entry name" value="ZINC_FINGER_C2H2_2"/>
    <property type="match status" value="1"/>
</dbReference>
<comment type="caution">
    <text evidence="3">The sequence shown here is derived from an EMBL/GenBank/DDBJ whole genome shotgun (WGS) entry which is preliminary data.</text>
</comment>
<dbReference type="GO" id="GO:0008270">
    <property type="term" value="F:zinc ion binding"/>
    <property type="evidence" value="ECO:0007669"/>
    <property type="project" value="UniProtKB-KW"/>
</dbReference>
<organism evidence="3 4">
    <name type="scientific">Stylophora pistillata</name>
    <name type="common">Smooth cauliflower coral</name>
    <dbReference type="NCBI Taxonomy" id="50429"/>
    <lineage>
        <taxon>Eukaryota</taxon>
        <taxon>Metazoa</taxon>
        <taxon>Cnidaria</taxon>
        <taxon>Anthozoa</taxon>
        <taxon>Hexacorallia</taxon>
        <taxon>Scleractinia</taxon>
        <taxon>Astrocoeniina</taxon>
        <taxon>Pocilloporidae</taxon>
        <taxon>Stylophora</taxon>
    </lineage>
</organism>
<name>A0A2B4R9F6_STYPI</name>
<dbReference type="EMBL" id="LSMT01000897">
    <property type="protein sequence ID" value="PFX13786.1"/>
    <property type="molecule type" value="Genomic_DNA"/>
</dbReference>
<proteinExistence type="predicted"/>
<keyword evidence="1" id="KW-0479">Metal-binding</keyword>
<evidence type="ECO:0000313" key="4">
    <source>
        <dbReference type="Proteomes" id="UP000225706"/>
    </source>
</evidence>
<keyword evidence="4" id="KW-1185">Reference proteome</keyword>